<sequence>MAATKHRTKKTKKTTRKPVVPFVPLINPVGKTIVYDRTTGDFALYLDDELVGYAPTYLDGESRLNQLVYDRLTKGVVPTEADQPATETSSDADEAPAAD</sequence>
<organism evidence="2 3">
    <name type="scientific">Herpetosiphon gulosus</name>
    <dbReference type="NCBI Taxonomy" id="1973496"/>
    <lineage>
        <taxon>Bacteria</taxon>
        <taxon>Bacillati</taxon>
        <taxon>Chloroflexota</taxon>
        <taxon>Chloroflexia</taxon>
        <taxon>Herpetosiphonales</taxon>
        <taxon>Herpetosiphonaceae</taxon>
        <taxon>Herpetosiphon</taxon>
    </lineage>
</organism>
<reference evidence="2 3" key="1">
    <citation type="submission" date="2024-02" db="EMBL/GenBank/DDBJ databases">
        <title>Herpetosiphon gulosus NBRC 112829.</title>
        <authorList>
            <person name="Ichikawa N."/>
            <person name="Katano-Makiyama Y."/>
            <person name="Hidaka K."/>
        </authorList>
    </citation>
    <scope>NUCLEOTIDE SEQUENCE [LARGE SCALE GENOMIC DNA]</scope>
    <source>
        <strain evidence="2 3">NBRC 112829</strain>
    </source>
</reference>
<dbReference type="Proteomes" id="UP001428290">
    <property type="component" value="Unassembled WGS sequence"/>
</dbReference>
<gene>
    <name evidence="2" type="ORF">Hgul01_04644</name>
</gene>
<dbReference type="RefSeq" id="WP_345724417.1">
    <property type="nucleotide sequence ID" value="NZ_BAABRU010000024.1"/>
</dbReference>
<evidence type="ECO:0000256" key="1">
    <source>
        <dbReference type="SAM" id="MobiDB-lite"/>
    </source>
</evidence>
<keyword evidence="3" id="KW-1185">Reference proteome</keyword>
<accession>A0ABP9X5Z9</accession>
<dbReference type="EMBL" id="BAABRU010000024">
    <property type="protein sequence ID" value="GAA5530821.1"/>
    <property type="molecule type" value="Genomic_DNA"/>
</dbReference>
<protein>
    <submittedName>
        <fullName evidence="2">Uncharacterized protein</fullName>
    </submittedName>
</protein>
<comment type="caution">
    <text evidence="2">The sequence shown here is derived from an EMBL/GenBank/DDBJ whole genome shotgun (WGS) entry which is preliminary data.</text>
</comment>
<evidence type="ECO:0000313" key="3">
    <source>
        <dbReference type="Proteomes" id="UP001428290"/>
    </source>
</evidence>
<proteinExistence type="predicted"/>
<name>A0ABP9X5Z9_9CHLR</name>
<evidence type="ECO:0000313" key="2">
    <source>
        <dbReference type="EMBL" id="GAA5530821.1"/>
    </source>
</evidence>
<feature type="compositionally biased region" description="Acidic residues" evidence="1">
    <location>
        <begin position="90"/>
        <end position="99"/>
    </location>
</feature>
<feature type="region of interest" description="Disordered" evidence="1">
    <location>
        <begin position="77"/>
        <end position="99"/>
    </location>
</feature>